<evidence type="ECO:0000259" key="3">
    <source>
        <dbReference type="PROSITE" id="PS50157"/>
    </source>
</evidence>
<evidence type="ECO:0000313" key="4">
    <source>
        <dbReference type="EMBL" id="KAL2830353.1"/>
    </source>
</evidence>
<feature type="domain" description="C2H2-type" evidence="3">
    <location>
        <begin position="155"/>
        <end position="185"/>
    </location>
</feature>
<proteinExistence type="predicted"/>
<evidence type="ECO:0000256" key="1">
    <source>
        <dbReference type="PROSITE-ProRule" id="PRU00042"/>
    </source>
</evidence>
<dbReference type="SMART" id="SM00355">
    <property type="entry name" value="ZnF_C2H2"/>
    <property type="match status" value="2"/>
</dbReference>
<gene>
    <name evidence="4" type="ORF">BJY01DRAFT_119371</name>
</gene>
<dbReference type="InterPro" id="IPR013087">
    <property type="entry name" value="Znf_C2H2_type"/>
</dbReference>
<sequence>MQSFPPLNTRVDKFPVVHRSNSDNLPKSERWHSVYFGSELGRSNVMTIVMSGLDGLTSNIAVLNKIFGPNLQNFRNGLKFFVKDGKSSFMEYNLFEILCLHNGAVIGGNAAAQSKKYLDNLSSMFKSKTQVSMEHRNLKSVVKLRNTIGLSLFTWRCPQDNCPARFVAEIDLNSHLTGYHAPERVRCFNQCRETFSKPFNMWRHIVDKHCLKGHFKMTTIPSVLHGEQGAMLRTQRQWTTRLPRPRPGPASLQLPNDRVKGHQGKNGWVSIYRMPGIEPP</sequence>
<organism evidence="4 5">
    <name type="scientific">Aspergillus pseudoustus</name>
    <dbReference type="NCBI Taxonomy" id="1810923"/>
    <lineage>
        <taxon>Eukaryota</taxon>
        <taxon>Fungi</taxon>
        <taxon>Dikarya</taxon>
        <taxon>Ascomycota</taxon>
        <taxon>Pezizomycotina</taxon>
        <taxon>Eurotiomycetes</taxon>
        <taxon>Eurotiomycetidae</taxon>
        <taxon>Eurotiales</taxon>
        <taxon>Aspergillaceae</taxon>
        <taxon>Aspergillus</taxon>
        <taxon>Aspergillus subgen. Nidulantes</taxon>
    </lineage>
</organism>
<accession>A0ABR4IU47</accession>
<dbReference type="Proteomes" id="UP001610446">
    <property type="component" value="Unassembled WGS sequence"/>
</dbReference>
<dbReference type="PROSITE" id="PS50157">
    <property type="entry name" value="ZINC_FINGER_C2H2_2"/>
    <property type="match status" value="1"/>
</dbReference>
<reference evidence="4 5" key="1">
    <citation type="submission" date="2024-07" db="EMBL/GenBank/DDBJ databases">
        <title>Section-level genome sequencing and comparative genomics of Aspergillus sections Usti and Cavernicolus.</title>
        <authorList>
            <consortium name="Lawrence Berkeley National Laboratory"/>
            <person name="Nybo J.L."/>
            <person name="Vesth T.C."/>
            <person name="Theobald S."/>
            <person name="Frisvad J.C."/>
            <person name="Larsen T.O."/>
            <person name="Kjaerboelling I."/>
            <person name="Rothschild-Mancinelli K."/>
            <person name="Lyhne E.K."/>
            <person name="Kogle M.E."/>
            <person name="Barry K."/>
            <person name="Clum A."/>
            <person name="Na H."/>
            <person name="Ledsgaard L."/>
            <person name="Lin J."/>
            <person name="Lipzen A."/>
            <person name="Kuo A."/>
            <person name="Riley R."/>
            <person name="Mondo S."/>
            <person name="Labutti K."/>
            <person name="Haridas S."/>
            <person name="Pangalinan J."/>
            <person name="Salamov A.A."/>
            <person name="Simmons B.A."/>
            <person name="Magnuson J.K."/>
            <person name="Chen J."/>
            <person name="Drula E."/>
            <person name="Henrissat B."/>
            <person name="Wiebenga A."/>
            <person name="Lubbers R.J."/>
            <person name="Gomes A.C."/>
            <person name="Makela M.R."/>
            <person name="Stajich J."/>
            <person name="Grigoriev I.V."/>
            <person name="Mortensen U.H."/>
            <person name="De Vries R.P."/>
            <person name="Baker S.E."/>
            <person name="Andersen M.R."/>
        </authorList>
    </citation>
    <scope>NUCLEOTIDE SEQUENCE [LARGE SCALE GENOMIC DNA]</scope>
    <source>
        <strain evidence="4 5">CBS 123904</strain>
    </source>
</reference>
<feature type="region of interest" description="Disordered" evidence="2">
    <location>
        <begin position="240"/>
        <end position="259"/>
    </location>
</feature>
<evidence type="ECO:0000256" key="2">
    <source>
        <dbReference type="SAM" id="MobiDB-lite"/>
    </source>
</evidence>
<dbReference type="EMBL" id="JBFXLU010000309">
    <property type="protein sequence ID" value="KAL2830353.1"/>
    <property type="molecule type" value="Genomic_DNA"/>
</dbReference>
<name>A0ABR4IU47_9EURO</name>
<keyword evidence="1" id="KW-0863">Zinc-finger</keyword>
<dbReference type="PROSITE" id="PS00028">
    <property type="entry name" value="ZINC_FINGER_C2H2_1"/>
    <property type="match status" value="2"/>
</dbReference>
<keyword evidence="5" id="KW-1185">Reference proteome</keyword>
<protein>
    <recommendedName>
        <fullName evidence="3">C2H2-type domain-containing protein</fullName>
    </recommendedName>
</protein>
<keyword evidence="1" id="KW-0479">Metal-binding</keyword>
<comment type="caution">
    <text evidence="4">The sequence shown here is derived from an EMBL/GenBank/DDBJ whole genome shotgun (WGS) entry which is preliminary data.</text>
</comment>
<keyword evidence="1" id="KW-0862">Zinc</keyword>
<evidence type="ECO:0000313" key="5">
    <source>
        <dbReference type="Proteomes" id="UP001610446"/>
    </source>
</evidence>